<keyword evidence="2" id="KW-0472">Membrane</keyword>
<accession>A0A165NJS7</accession>
<keyword evidence="4" id="KW-1185">Reference proteome</keyword>
<feature type="region of interest" description="Disordered" evidence="1">
    <location>
        <begin position="405"/>
        <end position="443"/>
    </location>
</feature>
<feature type="transmembrane region" description="Helical" evidence="2">
    <location>
        <begin position="89"/>
        <end position="110"/>
    </location>
</feature>
<proteinExistence type="predicted"/>
<dbReference type="InParanoid" id="A0A165NJS7"/>
<evidence type="ECO:0000256" key="1">
    <source>
        <dbReference type="SAM" id="MobiDB-lite"/>
    </source>
</evidence>
<name>A0A165NJS7_EXIGL</name>
<feature type="compositionally biased region" description="Polar residues" evidence="1">
    <location>
        <begin position="1075"/>
        <end position="1106"/>
    </location>
</feature>
<protein>
    <recommendedName>
        <fullName evidence="5">Transmembrane protein</fullName>
    </recommendedName>
</protein>
<feature type="region of interest" description="Disordered" evidence="1">
    <location>
        <begin position="1280"/>
        <end position="1453"/>
    </location>
</feature>
<reference evidence="3 4" key="1">
    <citation type="journal article" date="2016" name="Mol. Biol. Evol.">
        <title>Comparative Genomics of Early-Diverging Mushroom-Forming Fungi Provides Insights into the Origins of Lignocellulose Decay Capabilities.</title>
        <authorList>
            <person name="Nagy L.G."/>
            <person name="Riley R."/>
            <person name="Tritt A."/>
            <person name="Adam C."/>
            <person name="Daum C."/>
            <person name="Floudas D."/>
            <person name="Sun H."/>
            <person name="Yadav J.S."/>
            <person name="Pangilinan J."/>
            <person name="Larsson K.H."/>
            <person name="Matsuura K."/>
            <person name="Barry K."/>
            <person name="Labutti K."/>
            <person name="Kuo R."/>
            <person name="Ohm R.A."/>
            <person name="Bhattacharya S.S."/>
            <person name="Shirouzu T."/>
            <person name="Yoshinaga Y."/>
            <person name="Martin F.M."/>
            <person name="Grigoriev I.V."/>
            <person name="Hibbett D.S."/>
        </authorList>
    </citation>
    <scope>NUCLEOTIDE SEQUENCE [LARGE SCALE GENOMIC DNA]</scope>
    <source>
        <strain evidence="3 4">HHB12029</strain>
    </source>
</reference>
<dbReference type="EMBL" id="KV425898">
    <property type="protein sequence ID" value="KZW00842.1"/>
    <property type="molecule type" value="Genomic_DNA"/>
</dbReference>
<feature type="transmembrane region" description="Helical" evidence="2">
    <location>
        <begin position="155"/>
        <end position="178"/>
    </location>
</feature>
<feature type="transmembrane region" description="Helical" evidence="2">
    <location>
        <begin position="122"/>
        <end position="143"/>
    </location>
</feature>
<evidence type="ECO:0008006" key="5">
    <source>
        <dbReference type="Google" id="ProtNLM"/>
    </source>
</evidence>
<feature type="compositionally biased region" description="Low complexity" evidence="1">
    <location>
        <begin position="1408"/>
        <end position="1417"/>
    </location>
</feature>
<evidence type="ECO:0000313" key="4">
    <source>
        <dbReference type="Proteomes" id="UP000077266"/>
    </source>
</evidence>
<feature type="compositionally biased region" description="Low complexity" evidence="1">
    <location>
        <begin position="1338"/>
        <end position="1370"/>
    </location>
</feature>
<feature type="region of interest" description="Disordered" evidence="1">
    <location>
        <begin position="559"/>
        <end position="580"/>
    </location>
</feature>
<keyword evidence="2" id="KW-1133">Transmembrane helix</keyword>
<feature type="region of interest" description="Disordered" evidence="1">
    <location>
        <begin position="871"/>
        <end position="890"/>
    </location>
</feature>
<feature type="region of interest" description="Disordered" evidence="1">
    <location>
        <begin position="289"/>
        <end position="321"/>
    </location>
</feature>
<sequence>MSTRTSWASLPSPASRDFYYKLPPIAAAIMPATPPPVAQSAQAFIPQPTAMPVHPPVKISMPFVQVPFDRYVATFARAWQLLLTTVSQFVLGHQMHLLIATLYVALMVLVQPRSELFRTVQYTALTFIAIVATGVNDCILVPNGDVLFDITLPNVTYLVLGCALASANFLLADAWYLARPARPPPTPTAFVDPLAEHRIVPLDESNLRSWVDFFNGKRCTLSLLKKALAIAAVPAPEWSPRTEYIRPAEVIAGVRYGSTHRPRRRSFPSPFAANQETRQIGLDVPPLSNQATIVKDPARRPRSSSAPPKTRPVVFNTTPSSLSSSITITPATFLADAAVPAPADRACVTTYLEDRASAGLEHDPIIAVIDYKEVKANTNDTDAAPSLDIARPSDVGVHSLADDKVHGDEHEPMDEEAPFVSATGTPDTPASGHRAGDVVDPPPSVVEAPASALIEDLTSTDLPPPPPPPATTQDTTYLQIADCPVRAKAPDPTWFPACARRPSTSPRLAGGMCVTLYHEDRAPAGLETHSTLVAAVDDNDDHSTSAAKDDVAAALNVTASSVPTPGSGGDDVEHSASDSALSSSKDDLLAILPADTSATLSTASSVPVIASTVNDLADDPTPDPEDCECVTTALEDLASSGPQTDSTPVVADDDKPDCTAPDPASLVDVPDEGAASSSVKCDSSADIMQIMPTISSTHGNDILSVVVEVTDTPEPSPSAANDTLDSPATVAAPDFTDSGRVTDSTGSVDLAHSAEDDAAPQGEMDLRGTFPADHPAHDVDAILAQSADADGDASKPLDGQQLALRLDSTEPPTITAPLGNKDIAPSLPGATSDACAADVTAQDDSSAEDICTEAPQVTGDVSRLLDASQNTRASSPELGDEGLDASNSCPTQKDCNVLDLSSSMAVSEDCTLTVPAQDTLPADGVTVHEPAPSTIMVASRDLVDVPGGATESVTQEDPAVADDGTHPALTVQIEAIQPTGDNLACDDDDSDFDYLKMKASLEEEEFAFDATGPASDDAAPPEQLVQTPFRREGGEETHNIDGASSSSGPSDVLQPNDVPVSTPSPHRDQVEHSAGFTSSAALPSSTVSNASPPYTPPSSAESSLPSTPLDATRLRNPGAHDWEGEDGRYISRPPSPLPLTRVKLVETNEPSQYDKFTPYFVSAFGPRPEHIPEQVDARLLAITPEELQSACRVAQKEWMDKNARSCASRSVHATFYPRPWLRLFDGRVVMPNLTILEPDQHGVIQLLKHSIDFHNSKKKEPTSPLEWLCSSVPGRKLMGESKARSLQKRSSPRMPSSGPPHGSAPRRALPGSSNDAQDHAPTSPKSRKVGSKQVAQPAAAAATSSNKTRSTSGHSTPHHPSAPTSPARSSNGGQIGAPSRSREERTGRFANAPRLDDPSGSFDDNVTAAKAAGQRAKANVEAPAFGPTPSNEKKSPFGSFASARSVYLKTRDS</sequence>
<feature type="compositionally biased region" description="Basic and acidic residues" evidence="1">
    <location>
        <begin position="1118"/>
        <end position="1129"/>
    </location>
</feature>
<gene>
    <name evidence="3" type="ORF">EXIGLDRAFT_694805</name>
</gene>
<organism evidence="3 4">
    <name type="scientific">Exidia glandulosa HHB12029</name>
    <dbReference type="NCBI Taxonomy" id="1314781"/>
    <lineage>
        <taxon>Eukaryota</taxon>
        <taxon>Fungi</taxon>
        <taxon>Dikarya</taxon>
        <taxon>Basidiomycota</taxon>
        <taxon>Agaricomycotina</taxon>
        <taxon>Agaricomycetes</taxon>
        <taxon>Auriculariales</taxon>
        <taxon>Exidiaceae</taxon>
        <taxon>Exidia</taxon>
    </lineage>
</organism>
<feature type="region of interest" description="Disordered" evidence="1">
    <location>
        <begin position="635"/>
        <end position="678"/>
    </location>
</feature>
<feature type="region of interest" description="Disordered" evidence="1">
    <location>
        <begin position="711"/>
        <end position="773"/>
    </location>
</feature>
<evidence type="ECO:0000313" key="3">
    <source>
        <dbReference type="EMBL" id="KZW00842.1"/>
    </source>
</evidence>
<dbReference type="Proteomes" id="UP000077266">
    <property type="component" value="Unassembled WGS sequence"/>
</dbReference>
<keyword evidence="2" id="KW-0812">Transmembrane</keyword>
<feature type="compositionally biased region" description="Low complexity" evidence="1">
    <location>
        <begin position="1292"/>
        <end position="1303"/>
    </location>
</feature>
<feature type="region of interest" description="Disordered" evidence="1">
    <location>
        <begin position="1032"/>
        <end position="1134"/>
    </location>
</feature>
<evidence type="ECO:0000256" key="2">
    <source>
        <dbReference type="SAM" id="Phobius"/>
    </source>
</evidence>